<proteinExistence type="predicted"/>
<organism evidence="1 2">
    <name type="scientific">Dentiscutata erythropus</name>
    <dbReference type="NCBI Taxonomy" id="1348616"/>
    <lineage>
        <taxon>Eukaryota</taxon>
        <taxon>Fungi</taxon>
        <taxon>Fungi incertae sedis</taxon>
        <taxon>Mucoromycota</taxon>
        <taxon>Glomeromycotina</taxon>
        <taxon>Glomeromycetes</taxon>
        <taxon>Diversisporales</taxon>
        <taxon>Gigasporaceae</taxon>
        <taxon>Dentiscutata</taxon>
    </lineage>
</organism>
<accession>A0A9N9HZ01</accession>
<reference evidence="1" key="1">
    <citation type="submission" date="2021-06" db="EMBL/GenBank/DDBJ databases">
        <authorList>
            <person name="Kallberg Y."/>
            <person name="Tangrot J."/>
            <person name="Rosling A."/>
        </authorList>
    </citation>
    <scope>NUCLEOTIDE SEQUENCE</scope>
    <source>
        <strain evidence="1">MA453B</strain>
    </source>
</reference>
<dbReference type="EMBL" id="CAJVPY010009857">
    <property type="protein sequence ID" value="CAG8713088.1"/>
    <property type="molecule type" value="Genomic_DNA"/>
</dbReference>
<evidence type="ECO:0000313" key="2">
    <source>
        <dbReference type="Proteomes" id="UP000789405"/>
    </source>
</evidence>
<sequence>MFAPRIEDDKTVDSYLDLIYRLLISDNNLENIEGDSDNSSFTSDNNDISTAEIALILDPRMKNFLFVNRSKYTQQKSQAKFLLRDLYTQLKQDQAIKNLKETTLTMNPINNTEDIFLRM</sequence>
<gene>
    <name evidence="1" type="ORF">DERYTH_LOCUS13738</name>
</gene>
<name>A0A9N9HZ01_9GLOM</name>
<evidence type="ECO:0000313" key="1">
    <source>
        <dbReference type="EMBL" id="CAG8713088.1"/>
    </source>
</evidence>
<keyword evidence="2" id="KW-1185">Reference proteome</keyword>
<dbReference type="Proteomes" id="UP000789405">
    <property type="component" value="Unassembled WGS sequence"/>
</dbReference>
<comment type="caution">
    <text evidence="1">The sequence shown here is derived from an EMBL/GenBank/DDBJ whole genome shotgun (WGS) entry which is preliminary data.</text>
</comment>
<protein>
    <submittedName>
        <fullName evidence="1">9050_t:CDS:1</fullName>
    </submittedName>
</protein>
<dbReference type="AlphaFoldDB" id="A0A9N9HZ01"/>